<feature type="region of interest" description="Disordered" evidence="1">
    <location>
        <begin position="1"/>
        <end position="114"/>
    </location>
</feature>
<dbReference type="STRING" id="1328760.A0A165GZK8"/>
<dbReference type="InParanoid" id="A0A165GZK8"/>
<dbReference type="Proteomes" id="UP000076632">
    <property type="component" value="Unassembled WGS sequence"/>
</dbReference>
<dbReference type="RefSeq" id="XP_018188355.1">
    <property type="nucleotide sequence ID" value="XM_018334294.1"/>
</dbReference>
<evidence type="ECO:0000256" key="1">
    <source>
        <dbReference type="SAM" id="MobiDB-lite"/>
    </source>
</evidence>
<dbReference type="AlphaFoldDB" id="A0A165GZK8"/>
<feature type="region of interest" description="Disordered" evidence="1">
    <location>
        <begin position="329"/>
        <end position="512"/>
    </location>
</feature>
<feature type="compositionally biased region" description="Basic and acidic residues" evidence="1">
    <location>
        <begin position="467"/>
        <end position="492"/>
    </location>
</feature>
<reference evidence="2 3" key="1">
    <citation type="journal article" date="2016" name="Fungal Biol.">
        <title>The genome of Xylona heveae provides a window into fungal endophytism.</title>
        <authorList>
            <person name="Gazis R."/>
            <person name="Kuo A."/>
            <person name="Riley R."/>
            <person name="LaButti K."/>
            <person name="Lipzen A."/>
            <person name="Lin J."/>
            <person name="Amirebrahimi M."/>
            <person name="Hesse C.N."/>
            <person name="Spatafora J.W."/>
            <person name="Henrissat B."/>
            <person name="Hainaut M."/>
            <person name="Grigoriev I.V."/>
            <person name="Hibbett D.S."/>
        </authorList>
    </citation>
    <scope>NUCLEOTIDE SEQUENCE [LARGE SCALE GENOMIC DNA]</scope>
    <source>
        <strain evidence="2 3">TC161</strain>
    </source>
</reference>
<feature type="compositionally biased region" description="Low complexity" evidence="1">
    <location>
        <begin position="331"/>
        <end position="340"/>
    </location>
</feature>
<dbReference type="OrthoDB" id="5404651at2759"/>
<dbReference type="OMA" id="HGHTRGA"/>
<protein>
    <submittedName>
        <fullName evidence="2">Uncharacterized protein</fullName>
    </submittedName>
</protein>
<feature type="compositionally biased region" description="Basic and acidic residues" evidence="1">
    <location>
        <begin position="194"/>
        <end position="207"/>
    </location>
</feature>
<dbReference type="EMBL" id="KV407458">
    <property type="protein sequence ID" value="KZF22800.1"/>
    <property type="molecule type" value="Genomic_DNA"/>
</dbReference>
<keyword evidence="3" id="KW-1185">Reference proteome</keyword>
<evidence type="ECO:0000313" key="2">
    <source>
        <dbReference type="EMBL" id="KZF22800.1"/>
    </source>
</evidence>
<organism evidence="2 3">
    <name type="scientific">Xylona heveae (strain CBS 132557 / TC161)</name>
    <dbReference type="NCBI Taxonomy" id="1328760"/>
    <lineage>
        <taxon>Eukaryota</taxon>
        <taxon>Fungi</taxon>
        <taxon>Dikarya</taxon>
        <taxon>Ascomycota</taxon>
        <taxon>Pezizomycotina</taxon>
        <taxon>Xylonomycetes</taxon>
        <taxon>Xylonales</taxon>
        <taxon>Xylonaceae</taxon>
        <taxon>Xylona</taxon>
    </lineage>
</organism>
<name>A0A165GZK8_XYLHT</name>
<feature type="compositionally biased region" description="Low complexity" evidence="1">
    <location>
        <begin position="1"/>
        <end position="22"/>
    </location>
</feature>
<feature type="region of interest" description="Disordered" evidence="1">
    <location>
        <begin position="185"/>
        <end position="207"/>
    </location>
</feature>
<evidence type="ECO:0000313" key="3">
    <source>
        <dbReference type="Proteomes" id="UP000076632"/>
    </source>
</evidence>
<feature type="compositionally biased region" description="Basic and acidic residues" evidence="1">
    <location>
        <begin position="420"/>
        <end position="430"/>
    </location>
</feature>
<dbReference type="GeneID" id="28899431"/>
<sequence>MSNQSPTHSSTTNNSAPSTPVPKHASLPDHLSSPSPAAAISGLQSARVEQAKHAPSHPNSSSMTPPPSSQIPHTGASTASPEPRAATPAMSLLSSPPMTAKLGPNLSNLSTQPVPTPEQIAVASTAELRSMVNDLSCNVREARMSEAHYKLQHSLLSIETSEAAKRMAVEHEMTRREMDVLQEQQRQASLHPPLEPHREAEIPPRSQREVELEAQCNLLRAENDALKKRLRHSKKLLLVKEDEQAFLLEENERLRNRIRENRAHLNQLRGPGGLYESAPSHPGYESPRHGSPHHGESGRPTHAPSNRVPGEEAANFAALLLADQVLSQENASAPTSPTRSRPSKQNPPGQSRGTHSVSSLPVTPRHSRMSVGKAGYAETGPALSANDRRHESNQHRRRESRDSTISASDMSDDGQDAYGAEEKPSHDPAKMPHTSLGHRAEALGVPPPSNRQPGLMQTKLFGQVRKPGVERRLTHSKRKIDDNHHEYDEEAAKRRRTEGVGLGIGGWSHSRH</sequence>
<gene>
    <name evidence="2" type="ORF">L228DRAFT_260932</name>
</gene>
<accession>A0A165GZK8</accession>
<proteinExistence type="predicted"/>
<feature type="compositionally biased region" description="Polar residues" evidence="1">
    <location>
        <begin position="344"/>
        <end position="361"/>
    </location>
</feature>
<feature type="region of interest" description="Disordered" evidence="1">
    <location>
        <begin position="264"/>
        <end position="309"/>
    </location>
</feature>
<feature type="compositionally biased region" description="Basic and acidic residues" evidence="1">
    <location>
        <begin position="386"/>
        <end position="402"/>
    </location>
</feature>